<protein>
    <recommendedName>
        <fullName evidence="4">Lipoprotein</fullName>
    </recommendedName>
</protein>
<dbReference type="EMBL" id="BMQW01000005">
    <property type="protein sequence ID" value="GGP88223.1"/>
    <property type="molecule type" value="Genomic_DNA"/>
</dbReference>
<dbReference type="Proteomes" id="UP000654004">
    <property type="component" value="Unassembled WGS sequence"/>
</dbReference>
<dbReference type="PROSITE" id="PS51257">
    <property type="entry name" value="PROKAR_LIPOPROTEIN"/>
    <property type="match status" value="1"/>
</dbReference>
<proteinExistence type="predicted"/>
<evidence type="ECO:0000256" key="1">
    <source>
        <dbReference type="SAM" id="SignalP"/>
    </source>
</evidence>
<evidence type="ECO:0000313" key="2">
    <source>
        <dbReference type="EMBL" id="GGP88223.1"/>
    </source>
</evidence>
<evidence type="ECO:0008006" key="4">
    <source>
        <dbReference type="Google" id="ProtNLM"/>
    </source>
</evidence>
<keyword evidence="1" id="KW-0732">Signal</keyword>
<accession>A0ABQ2QPX6</accession>
<organism evidence="2 3">
    <name type="scientific">Shewanella ulleungensis</name>
    <dbReference type="NCBI Taxonomy" id="2282699"/>
    <lineage>
        <taxon>Bacteria</taxon>
        <taxon>Pseudomonadati</taxon>
        <taxon>Pseudomonadota</taxon>
        <taxon>Gammaproteobacteria</taxon>
        <taxon>Alteromonadales</taxon>
        <taxon>Shewanellaceae</taxon>
        <taxon>Shewanella</taxon>
    </lineage>
</organism>
<comment type="caution">
    <text evidence="2">The sequence shown here is derived from an EMBL/GenBank/DDBJ whole genome shotgun (WGS) entry which is preliminary data.</text>
</comment>
<dbReference type="RefSeq" id="WP_188956254.1">
    <property type="nucleotide sequence ID" value="NZ_BMQW01000005.1"/>
</dbReference>
<evidence type="ECO:0000313" key="3">
    <source>
        <dbReference type="Proteomes" id="UP000654004"/>
    </source>
</evidence>
<gene>
    <name evidence="2" type="ORF">GCM10009410_22520</name>
</gene>
<keyword evidence="3" id="KW-1185">Reference proteome</keyword>
<name>A0ABQ2QPX6_9GAMM</name>
<feature type="chain" id="PRO_5045636648" description="Lipoprotein" evidence="1">
    <location>
        <begin position="20"/>
        <end position="221"/>
    </location>
</feature>
<sequence length="221" mass="25506">MFQVRRFLFLAVLGVTACAHVVVEERLVPSTTEWERVVDTNNYNPKEISHILDMGKVELYVYLNHYQTSYRGSEVIGLEVSKEPNPNLDKGNVFVIKMGVRGRVNTQEYSFSPYNVSVELNGAKSSMKYQPITVLKTERSVVCDFDYDGQAWGTNSEKMENKILNISKAKVDDKFDCFNLVYELDNPKLNKLSISFENTLLPLNKKKIYFNPKKIKWIRSN</sequence>
<feature type="signal peptide" evidence="1">
    <location>
        <begin position="1"/>
        <end position="19"/>
    </location>
</feature>
<reference evidence="3" key="1">
    <citation type="journal article" date="2019" name="Int. J. Syst. Evol. Microbiol.">
        <title>The Global Catalogue of Microorganisms (GCM) 10K type strain sequencing project: providing services to taxonomists for standard genome sequencing and annotation.</title>
        <authorList>
            <consortium name="The Broad Institute Genomics Platform"/>
            <consortium name="The Broad Institute Genome Sequencing Center for Infectious Disease"/>
            <person name="Wu L."/>
            <person name="Ma J."/>
        </authorList>
    </citation>
    <scope>NUCLEOTIDE SEQUENCE [LARGE SCALE GENOMIC DNA]</scope>
    <source>
        <strain evidence="3">JCM 32305</strain>
    </source>
</reference>